<dbReference type="GeneTree" id="ENSGT00950000182937"/>
<dbReference type="InterPro" id="IPR051180">
    <property type="entry name" value="IKK"/>
</dbReference>
<comment type="subcellular location">
    <subcellularLocation>
        <location evidence="1">Cytoplasm</location>
    </subcellularLocation>
</comment>
<dbReference type="InterPro" id="IPR041309">
    <property type="entry name" value="TBK1_CC1"/>
</dbReference>
<dbReference type="InterPro" id="IPR000719">
    <property type="entry name" value="Prot_kinase_dom"/>
</dbReference>
<protein>
    <submittedName>
        <fullName evidence="10">TANK-binding kinase 1</fullName>
    </submittedName>
</protein>
<dbReference type="GO" id="GO:0045089">
    <property type="term" value="P:positive regulation of innate immune response"/>
    <property type="evidence" value="ECO:0007669"/>
    <property type="project" value="UniProtKB-ARBA"/>
</dbReference>
<dbReference type="SMART" id="SM00220">
    <property type="entry name" value="S_TKc"/>
    <property type="match status" value="1"/>
</dbReference>
<dbReference type="GO" id="GO:0009967">
    <property type="term" value="P:positive regulation of signal transduction"/>
    <property type="evidence" value="ECO:0007669"/>
    <property type="project" value="UniProtKB-ARBA"/>
</dbReference>
<evidence type="ECO:0000256" key="3">
    <source>
        <dbReference type="ARBA" id="ARBA00022527"/>
    </source>
</evidence>
<reference evidence="10" key="2">
    <citation type="submission" date="2025-09" db="UniProtKB">
        <authorList>
            <consortium name="Ensembl"/>
        </authorList>
    </citation>
    <scope>IDENTIFICATION</scope>
</reference>
<dbReference type="FunFam" id="3.30.200.20:FF:000106">
    <property type="entry name" value="serine/threonine-protein kinase TBK1 isoform X1"/>
    <property type="match status" value="1"/>
</dbReference>
<feature type="binding site" evidence="8">
    <location>
        <position position="38"/>
    </location>
    <ligand>
        <name>ATP</name>
        <dbReference type="ChEBI" id="CHEBI:30616"/>
    </ligand>
</feature>
<dbReference type="GO" id="GO:0006950">
    <property type="term" value="P:response to stress"/>
    <property type="evidence" value="ECO:0007669"/>
    <property type="project" value="UniProtKB-ARBA"/>
</dbReference>
<reference evidence="10" key="1">
    <citation type="submission" date="2025-08" db="UniProtKB">
        <authorList>
            <consortium name="Ensembl"/>
        </authorList>
    </citation>
    <scope>IDENTIFICATION</scope>
</reference>
<evidence type="ECO:0000256" key="6">
    <source>
        <dbReference type="ARBA" id="ARBA00022777"/>
    </source>
</evidence>
<dbReference type="Gene3D" id="1.20.1270.420">
    <property type="match status" value="2"/>
</dbReference>
<dbReference type="FunFam" id="1.10.510.10:FF:000100">
    <property type="entry name" value="inhibitor of nuclear factor kappa-B kinase subunit epsilon"/>
    <property type="match status" value="1"/>
</dbReference>
<dbReference type="Pfam" id="PF18394">
    <property type="entry name" value="TBK1_CCD1"/>
    <property type="match status" value="2"/>
</dbReference>
<keyword evidence="2" id="KW-0963">Cytoplasm</keyword>
<organism evidence="10 11">
    <name type="scientific">Mastacembelus armatus</name>
    <name type="common">zig-zag eel</name>
    <dbReference type="NCBI Taxonomy" id="205130"/>
    <lineage>
        <taxon>Eukaryota</taxon>
        <taxon>Metazoa</taxon>
        <taxon>Chordata</taxon>
        <taxon>Craniata</taxon>
        <taxon>Vertebrata</taxon>
        <taxon>Euteleostomi</taxon>
        <taxon>Actinopterygii</taxon>
        <taxon>Neopterygii</taxon>
        <taxon>Teleostei</taxon>
        <taxon>Neoteleostei</taxon>
        <taxon>Acanthomorphata</taxon>
        <taxon>Anabantaria</taxon>
        <taxon>Synbranchiformes</taxon>
        <taxon>Mastacembelidae</taxon>
        <taxon>Mastacembelus</taxon>
    </lineage>
</organism>
<accession>A0A7N8WXH2</accession>
<dbReference type="Ensembl" id="ENSMAMT00000063589.1">
    <property type="protein sequence ID" value="ENSMAMP00000040800.1"/>
    <property type="gene ID" value="ENSMAMG00000020771.2"/>
</dbReference>
<name>A0A7N8WXH2_9TELE</name>
<dbReference type="GO" id="GO:0005524">
    <property type="term" value="F:ATP binding"/>
    <property type="evidence" value="ECO:0007669"/>
    <property type="project" value="UniProtKB-UniRule"/>
</dbReference>
<feature type="domain" description="Protein kinase" evidence="9">
    <location>
        <begin position="9"/>
        <end position="327"/>
    </location>
</feature>
<keyword evidence="6" id="KW-0418">Kinase</keyword>
<dbReference type="GO" id="GO:0004674">
    <property type="term" value="F:protein serine/threonine kinase activity"/>
    <property type="evidence" value="ECO:0007669"/>
    <property type="project" value="UniProtKB-KW"/>
</dbReference>
<evidence type="ECO:0000313" key="10">
    <source>
        <dbReference type="Ensembl" id="ENSMAMP00000040800.1"/>
    </source>
</evidence>
<dbReference type="PANTHER" id="PTHR22969:SF14">
    <property type="entry name" value="SERINE_THREONINE-PROTEIN KINASE TBK1"/>
    <property type="match status" value="1"/>
</dbReference>
<dbReference type="Proteomes" id="UP000261640">
    <property type="component" value="Unplaced"/>
</dbReference>
<dbReference type="PANTHER" id="PTHR22969">
    <property type="entry name" value="IKB KINASE"/>
    <property type="match status" value="1"/>
</dbReference>
<keyword evidence="7 8" id="KW-0067">ATP-binding</keyword>
<proteinExistence type="predicted"/>
<evidence type="ECO:0000256" key="7">
    <source>
        <dbReference type="ARBA" id="ARBA00022840"/>
    </source>
</evidence>
<evidence type="ECO:0000313" key="11">
    <source>
        <dbReference type="Proteomes" id="UP000261640"/>
    </source>
</evidence>
<dbReference type="GO" id="GO:0005737">
    <property type="term" value="C:cytoplasm"/>
    <property type="evidence" value="ECO:0007669"/>
    <property type="project" value="UniProtKB-SubCell"/>
</dbReference>
<keyword evidence="5 8" id="KW-0547">Nucleotide-binding</keyword>
<keyword evidence="3" id="KW-0723">Serine/threonine-protein kinase</keyword>
<dbReference type="AlphaFoldDB" id="A0A7N8WXH2"/>
<evidence type="ECO:0000256" key="8">
    <source>
        <dbReference type="PROSITE-ProRule" id="PRU10141"/>
    </source>
</evidence>
<keyword evidence="4" id="KW-0808">Transferase</keyword>
<evidence type="ECO:0000256" key="2">
    <source>
        <dbReference type="ARBA" id="ARBA00022490"/>
    </source>
</evidence>
<dbReference type="Gene3D" id="1.10.510.10">
    <property type="entry name" value="Transferase(Phosphotransferase) domain 1"/>
    <property type="match status" value="1"/>
</dbReference>
<dbReference type="InterPro" id="IPR017441">
    <property type="entry name" value="Protein_kinase_ATP_BS"/>
</dbReference>
<dbReference type="Gene3D" id="3.30.200.20">
    <property type="entry name" value="Phosphorylase Kinase, domain 1"/>
    <property type="match status" value="1"/>
</dbReference>
<sequence>MQSTTNYLWLISDLLGQGATANVYRGRHKKTGDLYAVKVFNNLSFLRPLDVQMREFEVLKKLNHKNIVKLFAVEEESNTRHKVLVMEYCPCGSLYTVLEESSNAYGLPEDEFLIVLHDVVAGMNHLREYGIVHRDIKPGNIMRVIGEDGRSVYKLTDFGAARELEDDEQFVSLYGTEEYLHPDMYERAVLRKDHQKKYGATVDLWSIGVTFYHAATGSLPFRPFEGPRRNKEVMYKIITEKPSGTISGHQKCENGKIEWSTEMPVSCSLSKVQLFLLDLFFSREILLIPREEADSLPCCSSCLHRAALFQELLSRRTSIPLHNQELLYEGRRLVLDPNRQAKTFPKTSRDNPIMLVSRESVATVGLIFEDPSPPKVQPRYDLDLDASYAKTFAGDVGHLWKTSESLLVYQELVRKGVRGLIELMKEDYSEIQHKKSESQTCQIFKYDEISDMHKKVLRISSSLEPIERATQDMKSKFLPGGPLTDTWTQQVGTHPEDRNVEKIKVLLDAITAIYQQFKKDKAERRLPYNEEQIHKFDKQKLVLHASKARSLFTEECAMKYRLFISKSEEWMRKVHLVRKQLLGLSSGQLISIEKEVTMLMERAIKLQEQLPQKVLPLVSSGLKPQAYLSQNTLVEMTLGMKKLKEEMEGVVKELAENNHFLERSDSTSPQGQAVITLCPFNSPSAGQSVR</sequence>
<evidence type="ECO:0000259" key="9">
    <source>
        <dbReference type="PROSITE" id="PS50011"/>
    </source>
</evidence>
<dbReference type="FunFam" id="3.10.20.90:FF:000112">
    <property type="entry name" value="TANK binding kinase TBK1"/>
    <property type="match status" value="1"/>
</dbReference>
<dbReference type="InterPro" id="IPR041087">
    <property type="entry name" value="TBK1_ULD"/>
</dbReference>
<dbReference type="PROSITE" id="PS50011">
    <property type="entry name" value="PROTEIN_KINASE_DOM"/>
    <property type="match status" value="1"/>
</dbReference>
<dbReference type="InterPro" id="IPR011009">
    <property type="entry name" value="Kinase-like_dom_sf"/>
</dbReference>
<dbReference type="Pfam" id="PF00069">
    <property type="entry name" value="Pkinase"/>
    <property type="match status" value="1"/>
</dbReference>
<keyword evidence="11" id="KW-1185">Reference proteome</keyword>
<dbReference type="Pfam" id="PF18396">
    <property type="entry name" value="TBK1_ULD"/>
    <property type="match status" value="1"/>
</dbReference>
<dbReference type="SUPFAM" id="SSF56112">
    <property type="entry name" value="Protein kinase-like (PK-like)"/>
    <property type="match status" value="1"/>
</dbReference>
<evidence type="ECO:0000256" key="5">
    <source>
        <dbReference type="ARBA" id="ARBA00022741"/>
    </source>
</evidence>
<dbReference type="Gene3D" id="3.10.20.90">
    <property type="entry name" value="Phosphatidylinositol 3-kinase Catalytic Subunit, Chain A, domain 1"/>
    <property type="match status" value="1"/>
</dbReference>
<dbReference type="GO" id="GO:0010628">
    <property type="term" value="P:positive regulation of gene expression"/>
    <property type="evidence" value="ECO:0007669"/>
    <property type="project" value="UniProtKB-ARBA"/>
</dbReference>
<dbReference type="PROSITE" id="PS00107">
    <property type="entry name" value="PROTEIN_KINASE_ATP"/>
    <property type="match status" value="1"/>
</dbReference>
<evidence type="ECO:0000256" key="1">
    <source>
        <dbReference type="ARBA" id="ARBA00004496"/>
    </source>
</evidence>
<evidence type="ECO:0000256" key="4">
    <source>
        <dbReference type="ARBA" id="ARBA00022679"/>
    </source>
</evidence>